<feature type="compositionally biased region" description="Low complexity" evidence="1">
    <location>
        <begin position="654"/>
        <end position="670"/>
    </location>
</feature>
<evidence type="ECO:0000313" key="2">
    <source>
        <dbReference type="EMBL" id="GBF91626.1"/>
    </source>
</evidence>
<feature type="compositionally biased region" description="Basic and acidic residues" evidence="1">
    <location>
        <begin position="1129"/>
        <end position="1162"/>
    </location>
</feature>
<feature type="compositionally biased region" description="Basic and acidic residues" evidence="1">
    <location>
        <begin position="811"/>
        <end position="824"/>
    </location>
</feature>
<gene>
    <name evidence="2" type="ORF">Rsub_04366</name>
</gene>
<feature type="compositionally biased region" description="Basic and acidic residues" evidence="1">
    <location>
        <begin position="1184"/>
        <end position="1200"/>
    </location>
</feature>
<feature type="compositionally biased region" description="Basic and acidic residues" evidence="1">
    <location>
        <begin position="1079"/>
        <end position="1099"/>
    </location>
</feature>
<feature type="region of interest" description="Disordered" evidence="1">
    <location>
        <begin position="61"/>
        <end position="81"/>
    </location>
</feature>
<feature type="compositionally biased region" description="Basic and acidic residues" evidence="1">
    <location>
        <begin position="1221"/>
        <end position="1235"/>
    </location>
</feature>
<feature type="compositionally biased region" description="Low complexity" evidence="1">
    <location>
        <begin position="305"/>
        <end position="314"/>
    </location>
</feature>
<sequence>MTSRPGEISLEDIAAARNEALTRQGAALGLPRGAGDRDDPEAVAASLDAAHRDAVALKRAADAGAGGGDDGAGAGGGADDATTLADKADAAAGRGDGGSSGGGDDAAEGLRAGAAAALGAARGAAAEAGERLAQGVATADQAATTAARDAVGGAAAAVAAAGGAAAEAAARPGEAAAGLVEKVREGLKSLIVGAEPEAPAEGGGDADPLEARVADVERLRVEAERDQARRAYEAAAAKLGVRPDPGGPAAIHPPAEPPDTPSGHDLVHATTATGSPVIHSPTETGRPRFPTIFSPIDPDARAASDARAPASDAPGGIDLSREPPSQGAGSTPPYGVGDPAAQAGGVATGMRVAHAVTRTVKEALGLGGPPSAAPPPAGAAEPDADVAVGDFATLNARVSEARARAASEAEAGRGGGEVPAAGGTPEAEAGRRGDAAGAAGAGDAAGAGVGGGGSGGASDIAPGVDSATRSGPSSGGGGGGGALGLLGGLISDIASKVHIASNTEELLAGGPGPEAADISGPGGTGGGGGAGGGAGPEASETGQQQGQAGSRGPEPGAAPAGGRFAHSTVKEGDAFVRRPEAPRPGEGGGGVAEALARGWDELKRGGAKAPWVDTQGETQAPQDVTSNVERSRHLEDPLQRRIYDAETYRVSPGAQSAPDQAATDAAKAAARGGGGVEGGEGAAPSEAVAGDRVTHTGAQPHGKPPGPTQRQPDRFGAGGGGIFSSIGTGSAAPYRGDDSALRAQSAHSAFLAAAAAAGAGDAAADVRASFEPEAAPAAAGSEAAAASGGGGGGGGLLDSLAAAWRGVGRGSAKDPSGKEVKDEQQLLVRGDPSGHSHVVGNTLQEGLPAEQTEEQRPVNPARLVDKAERFGRAAADLASGPPRSEEEAAGSLWGKDASGRPDGTQEFLRRSARDAAAAAARAPQAAASAAAAAAEIAGGVAEHAATKTAETARNLAATREPRSDAQADAEIKAGLDAAPGGGEGGAAPQPQPQPQRVSLPGAMGESYGRQLEALAQGGAHPAVRRETLGDKVLNPTIGDPTDETAARDIARSYREYKREHAPPPEGAPPAAPAPGGPHPLDRPHDPIAHMESSKREHASKLPSGPGTDQDPSHLARDSSGRRVGAPDRPVVHGSKEKDPREAQEAARRAEEEDEKIGREGARRAFGLPQLPEDAAASLPGGPQAKEKAAQRAREQLEGRRVTLGQAVEQGARAAASALGRGGEEHPTAARAREAVVARAGVGGGDEGRRQGGSEAAGEAPPAPLPSRSGEEASGGGGGLAGALEGMAEGVGRAIGRALGAAERVGGGVARDDAADAARCAREERAGGGAGGGGDGDEQSSGGREGGEKGAAAEAAAGRARDAAGRAREEAEAAGGAAVEGASAAGEAISESARAAAAGAGEAAGRARETGRQWAGEAAAAGRAAAEGAEGVAEAADERLEEAAKGARDEAAALGREGGSLLGALAGAAKAIVGAMAGPLEREGAFDESAAGVTGAPVTAPSEPAGAEQLDPEAARATDQARGAAVRGYAARARASDPASGRRAEEKMREAAAGAEAPAGEAASGGGGGGGEEEFGLEERVQTAADDTAAAAGLIAGHASAAAAGASEAAARGPLGFLLPEGEPDAPAEPYTNTEDLLAARAAEAARRAEEDAARGPARV</sequence>
<feature type="compositionally biased region" description="Low complexity" evidence="1">
    <location>
        <begin position="536"/>
        <end position="565"/>
    </location>
</feature>
<feature type="compositionally biased region" description="Low complexity" evidence="1">
    <location>
        <begin position="914"/>
        <end position="952"/>
    </location>
</feature>
<feature type="compositionally biased region" description="Low complexity" evidence="1">
    <location>
        <begin position="723"/>
        <end position="732"/>
    </location>
</feature>
<evidence type="ECO:0000256" key="1">
    <source>
        <dbReference type="SAM" id="MobiDB-lite"/>
    </source>
</evidence>
<evidence type="ECO:0000313" key="3">
    <source>
        <dbReference type="Proteomes" id="UP000247498"/>
    </source>
</evidence>
<feature type="compositionally biased region" description="Low complexity" evidence="1">
    <location>
        <begin position="1414"/>
        <end position="1433"/>
    </location>
</feature>
<feature type="compositionally biased region" description="Low complexity" evidence="1">
    <location>
        <begin position="418"/>
        <end position="427"/>
    </location>
</feature>
<feature type="compositionally biased region" description="Gly residues" evidence="1">
    <location>
        <begin position="671"/>
        <end position="681"/>
    </location>
</feature>
<dbReference type="OrthoDB" id="543825at2759"/>
<feature type="compositionally biased region" description="Polar residues" evidence="1">
    <location>
        <begin position="615"/>
        <end position="628"/>
    </location>
</feature>
<feature type="compositionally biased region" description="Low complexity" evidence="1">
    <location>
        <begin position="772"/>
        <end position="786"/>
    </location>
</feature>
<feature type="compositionally biased region" description="Gly residues" evidence="1">
    <location>
        <begin position="94"/>
        <end position="104"/>
    </location>
</feature>
<proteinExistence type="predicted"/>
<feature type="region of interest" description="Disordered" evidence="1">
    <location>
        <begin position="237"/>
        <end position="342"/>
    </location>
</feature>
<dbReference type="InParanoid" id="A0A2V0NVG6"/>
<feature type="compositionally biased region" description="Low complexity" evidence="1">
    <location>
        <begin position="1372"/>
        <end position="1403"/>
    </location>
</feature>
<feature type="compositionally biased region" description="Low complexity" evidence="1">
    <location>
        <begin position="1550"/>
        <end position="1561"/>
    </location>
</feature>
<feature type="compositionally biased region" description="Basic and acidic residues" evidence="1">
    <location>
        <begin position="1110"/>
        <end position="1120"/>
    </location>
</feature>
<feature type="compositionally biased region" description="Basic and acidic residues" evidence="1">
    <location>
        <begin position="1358"/>
        <end position="1370"/>
    </location>
</feature>
<feature type="compositionally biased region" description="Low complexity" evidence="1">
    <location>
        <begin position="1514"/>
        <end position="1532"/>
    </location>
</feature>
<protein>
    <submittedName>
        <fullName evidence="2">Uncharacterized protein</fullName>
    </submittedName>
</protein>
<feature type="compositionally biased region" description="Pro residues" evidence="1">
    <location>
        <begin position="1063"/>
        <end position="1077"/>
    </location>
</feature>
<accession>A0A2V0NVG6</accession>
<feature type="region of interest" description="Disordered" evidence="1">
    <location>
        <begin position="1485"/>
        <end position="1583"/>
    </location>
</feature>
<feature type="region of interest" description="Disordered" evidence="1">
    <location>
        <begin position="1301"/>
        <end position="1450"/>
    </location>
</feature>
<feature type="compositionally biased region" description="Basic and acidic residues" evidence="1">
    <location>
        <begin position="629"/>
        <end position="647"/>
    </location>
</feature>
<feature type="region of interest" description="Disordered" evidence="1">
    <location>
        <begin position="87"/>
        <end position="106"/>
    </location>
</feature>
<feature type="region of interest" description="Disordered" evidence="1">
    <location>
        <begin position="364"/>
        <end position="383"/>
    </location>
</feature>
<feature type="compositionally biased region" description="Gly residues" evidence="1">
    <location>
        <begin position="520"/>
        <end position="535"/>
    </location>
</feature>
<feature type="compositionally biased region" description="Gly residues" evidence="1">
    <location>
        <begin position="787"/>
        <end position="796"/>
    </location>
</feature>
<keyword evidence="3" id="KW-1185">Reference proteome</keyword>
<feature type="compositionally biased region" description="Basic and acidic residues" evidence="1">
    <location>
        <begin position="1435"/>
        <end position="1450"/>
    </location>
</feature>
<feature type="region of interest" description="Disordered" evidence="1">
    <location>
        <begin position="27"/>
        <end position="47"/>
    </location>
</feature>
<name>A0A2V0NVG6_9CHLO</name>
<feature type="compositionally biased region" description="Gly residues" evidence="1">
    <location>
        <begin position="64"/>
        <end position="78"/>
    </location>
</feature>
<comment type="caution">
    <text evidence="2">The sequence shown here is derived from an EMBL/GenBank/DDBJ whole genome shotgun (WGS) entry which is preliminary data.</text>
</comment>
<feature type="compositionally biased region" description="Basic and acidic residues" evidence="1">
    <location>
        <begin position="1044"/>
        <end position="1062"/>
    </location>
</feature>
<feature type="region of interest" description="Disordered" evidence="1">
    <location>
        <begin position="405"/>
        <end position="478"/>
    </location>
</feature>
<dbReference type="Proteomes" id="UP000247498">
    <property type="component" value="Unassembled WGS sequence"/>
</dbReference>
<feature type="compositionally biased region" description="Basic and acidic residues" evidence="1">
    <location>
        <begin position="1309"/>
        <end position="1325"/>
    </location>
</feature>
<organism evidence="2 3">
    <name type="scientific">Raphidocelis subcapitata</name>
    <dbReference type="NCBI Taxonomy" id="307507"/>
    <lineage>
        <taxon>Eukaryota</taxon>
        <taxon>Viridiplantae</taxon>
        <taxon>Chlorophyta</taxon>
        <taxon>core chlorophytes</taxon>
        <taxon>Chlorophyceae</taxon>
        <taxon>CS clade</taxon>
        <taxon>Sphaeropleales</taxon>
        <taxon>Selenastraceae</taxon>
        <taxon>Raphidocelis</taxon>
    </lineage>
</organism>
<dbReference type="STRING" id="307507.A0A2V0NVG6"/>
<dbReference type="EMBL" id="BDRX01000025">
    <property type="protein sequence ID" value="GBF91626.1"/>
    <property type="molecule type" value="Genomic_DNA"/>
</dbReference>
<reference evidence="2 3" key="1">
    <citation type="journal article" date="2018" name="Sci. Rep.">
        <title>Raphidocelis subcapitata (=Pseudokirchneriella subcapitata) provides an insight into genome evolution and environmental adaptations in the Sphaeropleales.</title>
        <authorList>
            <person name="Suzuki S."/>
            <person name="Yamaguchi H."/>
            <person name="Nakajima N."/>
            <person name="Kawachi M."/>
        </authorList>
    </citation>
    <scope>NUCLEOTIDE SEQUENCE [LARGE SCALE GENOMIC DNA]</scope>
    <source>
        <strain evidence="2 3">NIES-35</strain>
    </source>
</reference>
<feature type="compositionally biased region" description="Basic and acidic residues" evidence="1">
    <location>
        <begin position="568"/>
        <end position="583"/>
    </location>
</feature>
<feature type="region of interest" description="Disordered" evidence="1">
    <location>
        <begin position="506"/>
        <end position="736"/>
    </location>
</feature>
<feature type="compositionally biased region" description="Basic and acidic residues" evidence="1">
    <location>
        <begin position="1539"/>
        <end position="1549"/>
    </location>
</feature>
<feature type="region of interest" description="Disordered" evidence="1">
    <location>
        <begin position="772"/>
        <end position="1283"/>
    </location>
</feature>
<feature type="compositionally biased region" description="Basic and acidic residues" evidence="1">
    <location>
        <begin position="959"/>
        <end position="973"/>
    </location>
</feature>
<feature type="compositionally biased region" description="Gly residues" evidence="1">
    <location>
        <begin position="439"/>
        <end position="456"/>
    </location>
</feature>